<feature type="transmembrane region" description="Helical" evidence="2">
    <location>
        <begin position="165"/>
        <end position="184"/>
    </location>
</feature>
<evidence type="ECO:0000313" key="3">
    <source>
        <dbReference type="EMBL" id="QSX37618.1"/>
    </source>
</evidence>
<keyword evidence="2" id="KW-0472">Membrane</keyword>
<evidence type="ECO:0000256" key="1">
    <source>
        <dbReference type="SAM" id="MobiDB-lite"/>
    </source>
</evidence>
<keyword evidence="2" id="KW-0812">Transmembrane</keyword>
<proteinExistence type="predicted"/>
<dbReference type="RefSeq" id="WP_207380812.1">
    <property type="nucleotide sequence ID" value="NZ_CP071502.1"/>
</dbReference>
<keyword evidence="4" id="KW-1185">Reference proteome</keyword>
<name>A0ABX7R3F1_9GAMM</name>
<feature type="transmembrane region" description="Helical" evidence="2">
    <location>
        <begin position="135"/>
        <end position="159"/>
    </location>
</feature>
<protein>
    <submittedName>
        <fullName evidence="3">Uncharacterized protein</fullName>
    </submittedName>
</protein>
<gene>
    <name evidence="3" type="ORF">JYB85_01920</name>
</gene>
<feature type="region of interest" description="Disordered" evidence="1">
    <location>
        <begin position="212"/>
        <end position="232"/>
    </location>
</feature>
<evidence type="ECO:0000313" key="4">
    <source>
        <dbReference type="Proteomes" id="UP000663207"/>
    </source>
</evidence>
<dbReference type="EMBL" id="CP071502">
    <property type="protein sequence ID" value="QSX37618.1"/>
    <property type="molecule type" value="Genomic_DNA"/>
</dbReference>
<evidence type="ECO:0000256" key="2">
    <source>
        <dbReference type="SAM" id="Phobius"/>
    </source>
</evidence>
<dbReference type="Proteomes" id="UP000663207">
    <property type="component" value="Chromosome"/>
</dbReference>
<feature type="transmembrane region" description="Helical" evidence="2">
    <location>
        <begin position="15"/>
        <end position="34"/>
    </location>
</feature>
<reference evidence="3 4" key="1">
    <citation type="submission" date="2021-03" db="EMBL/GenBank/DDBJ databases">
        <title>Novel species identification of genus Shewanella.</title>
        <authorList>
            <person name="Liu G."/>
            <person name="Zhang Q."/>
        </authorList>
    </citation>
    <scope>NUCLEOTIDE SEQUENCE [LARGE SCALE GENOMIC DNA]</scope>
    <source>
        <strain evidence="3 4">FJAT-52962</strain>
    </source>
</reference>
<keyword evidence="2" id="KW-1133">Transmembrane helix</keyword>
<sequence>MSMDLVARLLTESNFLILALVLALYLVFNLEKVVSFYDSSRKLRSTSIATALADPHLTEEMKVHLRDEANLEHFRMVHGVRLSTPRLNAAMVLKERMNGQVQFRHVLNVIKTSPNISNLASHSYRVQLDRSDKYAAWYNLFFGALITLAGIPLTVFAVYTLTTGFNVSLLLIGLFFFATGLYMLRDGVVIVSVRYVNGALVEYEQVHANTNNHSSAATDNSSPDTETATGMA</sequence>
<organism evidence="3 4">
    <name type="scientific">Shewanella sedimentimangrovi</name>
    <dbReference type="NCBI Taxonomy" id="2814293"/>
    <lineage>
        <taxon>Bacteria</taxon>
        <taxon>Pseudomonadati</taxon>
        <taxon>Pseudomonadota</taxon>
        <taxon>Gammaproteobacteria</taxon>
        <taxon>Alteromonadales</taxon>
        <taxon>Shewanellaceae</taxon>
        <taxon>Shewanella</taxon>
    </lineage>
</organism>
<accession>A0ABX7R3F1</accession>